<dbReference type="Pfam" id="PF08994">
    <property type="entry name" value="T4_Gp59_C"/>
    <property type="match status" value="1"/>
</dbReference>
<evidence type="ECO:0000313" key="4">
    <source>
        <dbReference type="Proteomes" id="UP000203896"/>
    </source>
</evidence>
<evidence type="ECO:0000259" key="2">
    <source>
        <dbReference type="Pfam" id="PF08994"/>
    </source>
</evidence>
<dbReference type="Gene3D" id="1.10.8.60">
    <property type="match status" value="1"/>
</dbReference>
<dbReference type="GO" id="GO:0004386">
    <property type="term" value="F:helicase activity"/>
    <property type="evidence" value="ECO:0007669"/>
    <property type="project" value="UniProtKB-KW"/>
</dbReference>
<name>A0A0B7MS75_9CAUD</name>
<dbReference type="PIRSF" id="PIRSF004374">
    <property type="entry name" value="Phage-associated_Gp59"/>
    <property type="match status" value="1"/>
</dbReference>
<protein>
    <submittedName>
        <fullName evidence="3">Putative loader of gp41 DNA helicase</fullName>
    </submittedName>
</protein>
<dbReference type="Proteomes" id="UP000203896">
    <property type="component" value="Segment"/>
</dbReference>
<keyword evidence="3" id="KW-0347">Helicase</keyword>
<dbReference type="SUPFAM" id="SSF48493">
    <property type="entry name" value="gene 59 helicase assembly protein"/>
    <property type="match status" value="1"/>
</dbReference>
<keyword evidence="3" id="KW-0067">ATP-binding</keyword>
<feature type="domain" description="Bacteriophage T4 Gp59 helicase assembly protein N-terminal" evidence="1">
    <location>
        <begin position="14"/>
        <end position="105"/>
    </location>
</feature>
<dbReference type="EMBL" id="HE978309">
    <property type="protein sequence ID" value="CEO90846.1"/>
    <property type="molecule type" value="Genomic_DNA"/>
</dbReference>
<keyword evidence="4" id="KW-1185">Reference proteome</keyword>
<dbReference type="InterPro" id="IPR023197">
    <property type="entry name" value="Phage_T4_Gp59_dom_sf"/>
</dbReference>
<dbReference type="GeneID" id="23301272"/>
<dbReference type="InterPro" id="IPR037082">
    <property type="entry name" value="Phage_T4_Gp59_C_sf"/>
</dbReference>
<dbReference type="InterPro" id="IPR008944">
    <property type="entry name" value="Phage_T4_Gp59"/>
</dbReference>
<dbReference type="InterPro" id="IPR015085">
    <property type="entry name" value="Phage_T4_Gp59_N"/>
</dbReference>
<evidence type="ECO:0000313" key="3">
    <source>
        <dbReference type="EMBL" id="CEO90846.1"/>
    </source>
</evidence>
<dbReference type="RefSeq" id="YP_009118926.1">
    <property type="nucleotide sequence ID" value="NC_025425.1"/>
</dbReference>
<dbReference type="OrthoDB" id="7067at10239"/>
<evidence type="ECO:0000259" key="1">
    <source>
        <dbReference type="Pfam" id="PF08993"/>
    </source>
</evidence>
<accession>A0A0B7MS75</accession>
<keyword evidence="3" id="KW-0547">Nucleotide-binding</keyword>
<reference evidence="3 4" key="1">
    <citation type="submission" date="2012-08" db="EMBL/GenBank/DDBJ databases">
        <title>Selection and characterization of a candidate therapeutic bacteriophage that lyses the German Escherichia coli O104:H4 outbreak strain.</title>
        <authorList>
            <person name="Merabishvilli M."/>
            <person name="De Vos D."/>
            <person name="Verbeken G."/>
            <person name="Kropinski A."/>
            <person name="Vandenheuvel D."/>
            <person name="Lavigne R."/>
            <person name="Wattiau P."/>
            <person name="Mast J."/>
            <person name="Ragimbeau C."/>
            <person name="Mossong J."/>
            <person name="Scheres J."/>
            <person name="Chanishvili N."/>
            <person name="Vaneechoutte M."/>
            <person name="Pirnay J.P."/>
        </authorList>
    </citation>
    <scope>NUCLEOTIDE SEQUENCE [LARGE SCALE GENOMIC DNA]</scope>
</reference>
<dbReference type="KEGG" id="vg:23301272"/>
<dbReference type="Pfam" id="PF08993">
    <property type="entry name" value="T4_Gp59_N"/>
    <property type="match status" value="1"/>
</dbReference>
<organism evidence="3 4">
    <name type="scientific">Enterobacteria phage GEC-3S</name>
    <dbReference type="NCBI Taxonomy" id="1222338"/>
    <lineage>
        <taxon>Viruses</taxon>
        <taxon>Duplodnaviria</taxon>
        <taxon>Heunggongvirae</taxon>
        <taxon>Uroviricota</taxon>
        <taxon>Caudoviricetes</taxon>
        <taxon>Pantevenvirales</taxon>
        <taxon>Straboviridae</taxon>
        <taxon>Krischvirus</taxon>
        <taxon>Krischvirus gec3s</taxon>
    </lineage>
</organism>
<dbReference type="Gene3D" id="1.10.220.50">
    <property type="entry name" value="Bacteriophage T4, Gp59, helicase assembly protein, C-terminal domain"/>
    <property type="match status" value="1"/>
</dbReference>
<keyword evidence="3" id="KW-0378">Hydrolase</keyword>
<gene>
    <name evidence="3" type="ORF">BN201_0243</name>
</gene>
<proteinExistence type="inferred from homology"/>
<dbReference type="HAMAP" id="MF_04156">
    <property type="entry name" value="HELIC_LOADER_T4"/>
    <property type="match status" value="1"/>
</dbReference>
<dbReference type="InterPro" id="IPR015086">
    <property type="entry name" value="Phage_T4_Gp59_C"/>
</dbReference>
<feature type="domain" description="Bacteriophage T4 Gp59 helicase assembly protein C-terminal" evidence="2">
    <location>
        <begin position="113"/>
        <end position="215"/>
    </location>
</feature>
<sequence length="226" mass="26537">MIRNRLPPDPDMRINAKSVYMLYCMMKAHMNGRYDCVKYNWRMRLSDAAFNKRRDKYYFAKLAEKYNLRELYFLFLSNLVANTDAWVGEITDVDAYGFYMEYIGKITDAATRFDDDIKSLVYFSEKRGVTLKELITYNPATETSGIFKLLQNRIISFESFMLLDSFLNIIDEHDKVAKDLIWQTYSVKMKAYKKLLVIDAAKARALFVKVVKECKEISQLKAETNS</sequence>